<name>A0A8H5BD29_9AGAR</name>
<dbReference type="SUPFAM" id="SSF52540">
    <property type="entry name" value="P-loop containing nucleoside triphosphate hydrolases"/>
    <property type="match status" value="2"/>
</dbReference>
<keyword evidence="3" id="KW-1185">Reference proteome</keyword>
<comment type="caution">
    <text evidence="2">The sequence shown here is derived from an EMBL/GenBank/DDBJ whole genome shotgun (WGS) entry which is preliminary data.</text>
</comment>
<dbReference type="OrthoDB" id="8954335at2759"/>
<reference evidence="2 3" key="1">
    <citation type="journal article" date="2020" name="ISME J.">
        <title>Uncovering the hidden diversity of litter-decomposition mechanisms in mushroom-forming fungi.</title>
        <authorList>
            <person name="Floudas D."/>
            <person name="Bentzer J."/>
            <person name="Ahren D."/>
            <person name="Johansson T."/>
            <person name="Persson P."/>
            <person name="Tunlid A."/>
        </authorList>
    </citation>
    <scope>NUCLEOTIDE SEQUENCE [LARGE SCALE GENOMIC DNA]</scope>
    <source>
        <strain evidence="2 3">CBS 101986</strain>
    </source>
</reference>
<organism evidence="2 3">
    <name type="scientific">Psilocybe cf. subviscida</name>
    <dbReference type="NCBI Taxonomy" id="2480587"/>
    <lineage>
        <taxon>Eukaryota</taxon>
        <taxon>Fungi</taxon>
        <taxon>Dikarya</taxon>
        <taxon>Basidiomycota</taxon>
        <taxon>Agaricomycotina</taxon>
        <taxon>Agaricomycetes</taxon>
        <taxon>Agaricomycetidae</taxon>
        <taxon>Agaricales</taxon>
        <taxon>Agaricineae</taxon>
        <taxon>Strophariaceae</taxon>
        <taxon>Psilocybe</taxon>
    </lineage>
</organism>
<evidence type="ECO:0000259" key="1">
    <source>
        <dbReference type="Pfam" id="PF01926"/>
    </source>
</evidence>
<dbReference type="EMBL" id="JAACJJ010000028">
    <property type="protein sequence ID" value="KAF5321125.1"/>
    <property type="molecule type" value="Genomic_DNA"/>
</dbReference>
<dbReference type="Proteomes" id="UP000567179">
    <property type="component" value="Unassembled WGS sequence"/>
</dbReference>
<accession>A0A8H5BD29</accession>
<dbReference type="InterPro" id="IPR006073">
    <property type="entry name" value="GTP-bd"/>
</dbReference>
<feature type="domain" description="G" evidence="1">
    <location>
        <begin position="26"/>
        <end position="98"/>
    </location>
</feature>
<sequence length="449" mass="49925">MPNNQQISTQIAADWQEYANCYIVPVMGPFSSGKSTFINQLLGKELVQVGHLFDPCTTDFQAIEVPANIVATYLPDWNPTKNLIIVDTPGFDDADDSLMLKKLAWWLTDTYGVRAKLAGIIYLHDMTEGLTCPSYKNFHFFESLCSSGTCKSVALGTTKWQRIPKEEFEYAEMREKQLLERFWNGMADRGSKAERVVDALSTWKLLDIVLHEGGPPIILVLGQTGVGKSMFICSAKPQGKQPIINHSGTSSQVPIDVYKVCNGKQSALLVDTPGFNHTNMSDKVVLGEIISWLKNLKRGEQVAGVIFLLDIGSHDYAHVKADKVGALLPIVLVTAQCHGGSITKERKASLIAKYGAIYQGHHFGATSQYETTWDVINHVLALNTRIPAQFIALENMLSQAEEKRTMSGLLMLFRSLFKFISHRTGRLEVRKLDFQGHQISGFEVVAIDD</sequence>
<gene>
    <name evidence="2" type="ORF">D9619_000481</name>
</gene>
<dbReference type="InterPro" id="IPR027417">
    <property type="entry name" value="P-loop_NTPase"/>
</dbReference>
<protein>
    <recommendedName>
        <fullName evidence="1">G domain-containing protein</fullName>
    </recommendedName>
</protein>
<dbReference type="AlphaFoldDB" id="A0A8H5BD29"/>
<evidence type="ECO:0000313" key="3">
    <source>
        <dbReference type="Proteomes" id="UP000567179"/>
    </source>
</evidence>
<dbReference type="GO" id="GO:0005525">
    <property type="term" value="F:GTP binding"/>
    <property type="evidence" value="ECO:0007669"/>
    <property type="project" value="InterPro"/>
</dbReference>
<dbReference type="Pfam" id="PF01926">
    <property type="entry name" value="MMR_HSR1"/>
    <property type="match status" value="1"/>
</dbReference>
<evidence type="ECO:0000313" key="2">
    <source>
        <dbReference type="EMBL" id="KAF5321125.1"/>
    </source>
</evidence>
<dbReference type="CDD" id="cd00882">
    <property type="entry name" value="Ras_like_GTPase"/>
    <property type="match status" value="1"/>
</dbReference>
<dbReference type="Gene3D" id="3.40.50.300">
    <property type="entry name" value="P-loop containing nucleotide triphosphate hydrolases"/>
    <property type="match status" value="2"/>
</dbReference>
<proteinExistence type="predicted"/>